<dbReference type="Proteomes" id="UP001354971">
    <property type="component" value="Unassembled WGS sequence"/>
</dbReference>
<dbReference type="RefSeq" id="WP_330199332.1">
    <property type="nucleotide sequence ID" value="NZ_JAZDRP010000005.1"/>
</dbReference>
<organism evidence="3 4">
    <name type="scientific">Hyphobacterium lacteum</name>
    <dbReference type="NCBI Taxonomy" id="3116575"/>
    <lineage>
        <taxon>Bacteria</taxon>
        <taxon>Pseudomonadati</taxon>
        <taxon>Pseudomonadota</taxon>
        <taxon>Alphaproteobacteria</taxon>
        <taxon>Maricaulales</taxon>
        <taxon>Maricaulaceae</taxon>
        <taxon>Hyphobacterium</taxon>
    </lineage>
</organism>
<keyword evidence="4" id="KW-1185">Reference proteome</keyword>
<evidence type="ECO:0000313" key="3">
    <source>
        <dbReference type="EMBL" id="MEE2526670.1"/>
    </source>
</evidence>
<dbReference type="InterPro" id="IPR003509">
    <property type="entry name" value="UPF0102_YraN-like"/>
</dbReference>
<evidence type="ECO:0000256" key="1">
    <source>
        <dbReference type="ARBA" id="ARBA00006738"/>
    </source>
</evidence>
<evidence type="ECO:0000313" key="4">
    <source>
        <dbReference type="Proteomes" id="UP001354971"/>
    </source>
</evidence>
<dbReference type="HAMAP" id="MF_00048">
    <property type="entry name" value="UPF0102"/>
    <property type="match status" value="1"/>
</dbReference>
<dbReference type="SUPFAM" id="SSF52980">
    <property type="entry name" value="Restriction endonuclease-like"/>
    <property type="match status" value="1"/>
</dbReference>
<comment type="caution">
    <text evidence="3">The sequence shown here is derived from an EMBL/GenBank/DDBJ whole genome shotgun (WGS) entry which is preliminary data.</text>
</comment>
<dbReference type="EMBL" id="JAZDRP010000005">
    <property type="protein sequence ID" value="MEE2526670.1"/>
    <property type="molecule type" value="Genomic_DNA"/>
</dbReference>
<evidence type="ECO:0000256" key="2">
    <source>
        <dbReference type="HAMAP-Rule" id="MF_00048"/>
    </source>
</evidence>
<comment type="similarity">
    <text evidence="1 2">Belongs to the UPF0102 family.</text>
</comment>
<accession>A0ABU7LRX6</accession>
<dbReference type="InterPro" id="IPR011335">
    <property type="entry name" value="Restrct_endonuc-II-like"/>
</dbReference>
<protein>
    <recommendedName>
        <fullName evidence="2">UPF0102 protein V0U79_09845</fullName>
    </recommendedName>
</protein>
<name>A0ABU7LRX6_9PROT</name>
<dbReference type="PANTHER" id="PTHR34039">
    <property type="entry name" value="UPF0102 PROTEIN YRAN"/>
    <property type="match status" value="1"/>
</dbReference>
<gene>
    <name evidence="3" type="ORF">V0U79_09845</name>
</gene>
<reference evidence="3 4" key="1">
    <citation type="submission" date="2024-01" db="EMBL/GenBank/DDBJ databases">
        <title>Hyphobacterium bacterium isolated from marine sediment.</title>
        <authorList>
            <person name="Zhao S."/>
        </authorList>
    </citation>
    <scope>NUCLEOTIDE SEQUENCE [LARGE SCALE GENOMIC DNA]</scope>
    <source>
        <strain evidence="4">HN65</strain>
    </source>
</reference>
<dbReference type="PANTHER" id="PTHR34039:SF1">
    <property type="entry name" value="UPF0102 PROTEIN YRAN"/>
    <property type="match status" value="1"/>
</dbReference>
<dbReference type="NCBIfam" id="NF009151">
    <property type="entry name" value="PRK12497.1-5"/>
    <property type="match status" value="1"/>
</dbReference>
<dbReference type="Pfam" id="PF02021">
    <property type="entry name" value="UPF0102"/>
    <property type="match status" value="1"/>
</dbReference>
<dbReference type="Gene3D" id="3.40.1350.10">
    <property type="match status" value="1"/>
</dbReference>
<sequence>MSARRQEAESRGRRAEDLAALWLFLKGYRILGRREKTGSGELDIVARKGNVLAIVEVKARTTVESGLQAVSWHQQQRIVRGTSSFIGRRRDLANLAIRYDLMIVRPWRLPRHERQFFSADGPRAMDFN</sequence>
<proteinExistence type="inferred from homology"/>
<dbReference type="InterPro" id="IPR011856">
    <property type="entry name" value="tRNA_endonuc-like_dom_sf"/>
</dbReference>